<dbReference type="Gene3D" id="3.40.309.10">
    <property type="entry name" value="Aldehyde Dehydrogenase, Chain A, domain 2"/>
    <property type="match status" value="1"/>
</dbReference>
<dbReference type="GO" id="GO:0005737">
    <property type="term" value="C:cytoplasm"/>
    <property type="evidence" value="ECO:0007669"/>
    <property type="project" value="TreeGrafter"/>
</dbReference>
<keyword evidence="2 4" id="KW-0560">Oxidoreductase</keyword>
<dbReference type="PROSITE" id="PS00070">
    <property type="entry name" value="ALDEHYDE_DEHYDR_CYS"/>
    <property type="match status" value="1"/>
</dbReference>
<feature type="active site" evidence="3">
    <location>
        <position position="149"/>
    </location>
</feature>
<organism evidence="7 8">
    <name type="scientific">Multifurca ochricompacta</name>
    <dbReference type="NCBI Taxonomy" id="376703"/>
    <lineage>
        <taxon>Eukaryota</taxon>
        <taxon>Fungi</taxon>
        <taxon>Dikarya</taxon>
        <taxon>Basidiomycota</taxon>
        <taxon>Agaricomycotina</taxon>
        <taxon>Agaricomycetes</taxon>
        <taxon>Russulales</taxon>
        <taxon>Russulaceae</taxon>
        <taxon>Multifurca</taxon>
    </lineage>
</organism>
<dbReference type="Gene3D" id="3.40.605.10">
    <property type="entry name" value="Aldehyde Dehydrogenase, Chain A, domain 1"/>
    <property type="match status" value="1"/>
</dbReference>
<evidence type="ECO:0000256" key="4">
    <source>
        <dbReference type="RuleBase" id="RU003345"/>
    </source>
</evidence>
<reference evidence="7" key="1">
    <citation type="journal article" date="2022" name="New Phytol.">
        <title>Evolutionary transition to the ectomycorrhizal habit in the genomes of a hyperdiverse lineage of mushroom-forming fungi.</title>
        <authorList>
            <person name="Looney B."/>
            <person name="Miyauchi S."/>
            <person name="Morin E."/>
            <person name="Drula E."/>
            <person name="Courty P.E."/>
            <person name="Kohler A."/>
            <person name="Kuo A."/>
            <person name="LaButti K."/>
            <person name="Pangilinan J."/>
            <person name="Lipzen A."/>
            <person name="Riley R."/>
            <person name="Andreopoulos W."/>
            <person name="He G."/>
            <person name="Johnson J."/>
            <person name="Nolan M."/>
            <person name="Tritt A."/>
            <person name="Barry K.W."/>
            <person name="Grigoriev I.V."/>
            <person name="Nagy L.G."/>
            <person name="Hibbett D."/>
            <person name="Henrissat B."/>
            <person name="Matheny P.B."/>
            <person name="Labbe J."/>
            <person name="Martin F.M."/>
        </authorList>
    </citation>
    <scope>NUCLEOTIDE SEQUENCE</scope>
    <source>
        <strain evidence="7">BPL690</strain>
    </source>
</reference>
<keyword evidence="5" id="KW-0472">Membrane</keyword>
<dbReference type="InterPro" id="IPR016160">
    <property type="entry name" value="Ald_DH_CS_CYS"/>
</dbReference>
<evidence type="ECO:0000256" key="5">
    <source>
        <dbReference type="SAM" id="Phobius"/>
    </source>
</evidence>
<keyword evidence="5" id="KW-1133">Transmembrane helix</keyword>
<sequence length="397" mass="42515">MEVNTSLTAALGAHKHVEQWAKPYKPPFDINLTPMRPIVRKEAKGVVLVIAPFNYPLWLVISPLLGALSAGNSVCIKPSEQTPEFSKLITELFPKYIDTDIISVVNGAISETTKLLEIQWDHILFTGSGRVGRVVSEAAAKHMTPVTLELGGKSPVFVDPTCDLPTAANRILWGKLANAGQTCTAPDYVLVPRGFQDKFIEALLKAYNNFFPPDAPASQRGVLNMGRLISSRSVDRVAALVSKTKGQIVLGGKHDAEDRFFAPTIVKDVLFDDSLMSEELFAPVLPIVPVDSFDDAIAFVNANDHPLALYVFSNDNAFKSKVVDNTQSGGFAANEVILQSAAEGIPFGGIGPAVAASTAVSGASTLSHTSAPLLTPRNVIGSTGCYTGDSRLTLTRR</sequence>
<gene>
    <name evidence="7" type="ORF">B0F90DRAFT_893193</name>
</gene>
<comment type="caution">
    <text evidence="7">The sequence shown here is derived from an EMBL/GenBank/DDBJ whole genome shotgun (WGS) entry which is preliminary data.</text>
</comment>
<dbReference type="InterPro" id="IPR012394">
    <property type="entry name" value="Aldehyde_DH_NAD(P)"/>
</dbReference>
<comment type="similarity">
    <text evidence="1 4">Belongs to the aldehyde dehydrogenase family.</text>
</comment>
<proteinExistence type="inferred from homology"/>
<dbReference type="InterPro" id="IPR015590">
    <property type="entry name" value="Aldehyde_DH_dom"/>
</dbReference>
<dbReference type="EMBL" id="WTXG01000036">
    <property type="protein sequence ID" value="KAI0297495.1"/>
    <property type="molecule type" value="Genomic_DNA"/>
</dbReference>
<evidence type="ECO:0000259" key="6">
    <source>
        <dbReference type="Pfam" id="PF00171"/>
    </source>
</evidence>
<dbReference type="AlphaFoldDB" id="A0AAD4QKL9"/>
<dbReference type="InterPro" id="IPR016162">
    <property type="entry name" value="Ald_DH_N"/>
</dbReference>
<dbReference type="Pfam" id="PF00171">
    <property type="entry name" value="Aldedh"/>
    <property type="match status" value="1"/>
</dbReference>
<evidence type="ECO:0000256" key="2">
    <source>
        <dbReference type="ARBA" id="ARBA00023002"/>
    </source>
</evidence>
<keyword evidence="8" id="KW-1185">Reference proteome</keyword>
<dbReference type="PROSITE" id="PS00687">
    <property type="entry name" value="ALDEHYDE_DEHYDR_GLU"/>
    <property type="match status" value="1"/>
</dbReference>
<dbReference type="GO" id="GO:0006081">
    <property type="term" value="P:aldehyde metabolic process"/>
    <property type="evidence" value="ECO:0007669"/>
    <property type="project" value="InterPro"/>
</dbReference>
<name>A0AAD4QKL9_9AGAM</name>
<dbReference type="InterPro" id="IPR016161">
    <property type="entry name" value="Ald_DH/histidinol_DH"/>
</dbReference>
<dbReference type="SUPFAM" id="SSF53720">
    <property type="entry name" value="ALDH-like"/>
    <property type="match status" value="1"/>
</dbReference>
<dbReference type="PANTHER" id="PTHR43570:SF16">
    <property type="entry name" value="ALDEHYDE DEHYDROGENASE TYPE III, ISOFORM Q"/>
    <property type="match status" value="1"/>
</dbReference>
<evidence type="ECO:0000313" key="8">
    <source>
        <dbReference type="Proteomes" id="UP001203297"/>
    </source>
</evidence>
<dbReference type="PANTHER" id="PTHR43570">
    <property type="entry name" value="ALDEHYDE DEHYDROGENASE"/>
    <property type="match status" value="1"/>
</dbReference>
<evidence type="ECO:0000256" key="1">
    <source>
        <dbReference type="ARBA" id="ARBA00009986"/>
    </source>
</evidence>
<dbReference type="GO" id="GO:0004029">
    <property type="term" value="F:aldehyde dehydrogenase (NAD+) activity"/>
    <property type="evidence" value="ECO:0007669"/>
    <property type="project" value="TreeGrafter"/>
</dbReference>
<keyword evidence="5" id="KW-0812">Transmembrane</keyword>
<dbReference type="InterPro" id="IPR029510">
    <property type="entry name" value="Ald_DH_CS_GLU"/>
</dbReference>
<accession>A0AAD4QKL9</accession>
<feature type="domain" description="Aldehyde dehydrogenase" evidence="6">
    <location>
        <begin position="35"/>
        <end position="351"/>
    </location>
</feature>
<evidence type="ECO:0000313" key="7">
    <source>
        <dbReference type="EMBL" id="KAI0297495.1"/>
    </source>
</evidence>
<dbReference type="Proteomes" id="UP001203297">
    <property type="component" value="Unassembled WGS sequence"/>
</dbReference>
<feature type="transmembrane region" description="Helical" evidence="5">
    <location>
        <begin position="45"/>
        <end position="68"/>
    </location>
</feature>
<protein>
    <submittedName>
        <fullName evidence="7">Aldehyde/histidinol dehydrogenase</fullName>
    </submittedName>
</protein>
<dbReference type="InterPro" id="IPR016163">
    <property type="entry name" value="Ald_DH_C"/>
</dbReference>
<dbReference type="FunFam" id="3.40.309.10:FF:000003">
    <property type="entry name" value="Aldehyde dehydrogenase"/>
    <property type="match status" value="1"/>
</dbReference>
<evidence type="ECO:0000256" key="3">
    <source>
        <dbReference type="PROSITE-ProRule" id="PRU10007"/>
    </source>
</evidence>